<evidence type="ECO:0000313" key="2">
    <source>
        <dbReference type="Proteomes" id="UP000001424"/>
    </source>
</evidence>
<gene>
    <name evidence="1" type="ordered locus">CV_0571</name>
</gene>
<dbReference type="Proteomes" id="UP000001424">
    <property type="component" value="Chromosome"/>
</dbReference>
<reference evidence="1 2" key="1">
    <citation type="journal article" date="2003" name="Proc. Natl. Acad. Sci. U.S.A.">
        <title>The complete genome sequence of Chromobacterium violaceum reveals remarkable and exploitable bacterial adaptability.</title>
        <authorList>
            <person name="Vasconcelos A.T.R."/>
            <person name="de Almeida D.F."/>
            <person name="Almeida F.C."/>
            <person name="de Almeida L.G.P."/>
            <person name="de Almeida R."/>
            <person name="Goncalves J.A.A."/>
            <person name="Andrade E.M."/>
            <person name="Antonio R.V."/>
            <person name="Araripe J."/>
            <person name="de Araujo M.F.F."/>
            <person name="Filho S.A."/>
            <person name="Azevedo V."/>
            <person name="Batista A.J."/>
            <person name="Bataus L.A.M."/>
            <person name="Batista J.S."/>
            <person name="Belo A."/>
            <person name="vander Berg C."/>
            <person name="Blamey J."/>
            <person name="Bogo M."/>
            <person name="Bonato S."/>
            <person name="Bordignon J."/>
            <person name="Brito C.A."/>
            <person name="Brocchi M."/>
            <person name="Burity H.A."/>
            <person name="Camargo A.A."/>
            <person name="Cardoso D.D.P."/>
            <person name="Carneiro N.P."/>
            <person name="Carraro D.M."/>
            <person name="Carvalho C.M.B."/>
            <person name="Cascardo J.C.M."/>
            <person name="Cavada B.S."/>
            <person name="Chueire L.M.O."/>
            <person name="Pasa T.B.C."/>
            <person name="Duran N."/>
            <person name="Fagundes N."/>
            <person name="Falcao C.L."/>
            <person name="Fantinatti F."/>
            <person name="Farias I.P."/>
            <person name="Felipe M.S.S."/>
            <person name="Ferrari L.P."/>
            <person name="Ferro J.A."/>
            <person name="Ferro M.I.T."/>
            <person name="Franco G.R."/>
            <person name="Freitas N.S.A."/>
            <person name="Furlan L.R."/>
            <person name="Gazzinelli R.T."/>
            <person name="Gomes E.A."/>
            <person name="Goncalves P.R."/>
            <person name="Grangeiro T.B."/>
            <person name="Grattapaglia D."/>
            <person name="Grisard E.C."/>
            <person name="Guimaraes C.T."/>
            <person name="Hanna E.S."/>
            <person name="Hungria M."/>
            <person name="Jardim S.N."/>
            <person name="Laurino J."/>
            <person name="Leoi L.C.T."/>
            <person name="Fassarella L."/>
            <person name="Lima A."/>
            <person name="Loureiro M.F."/>
            <person name="Lyra M.C.P."/>
            <person name="Macedo M."/>
            <person name="Madeira H.M.F."/>
            <person name="Manfio G.P."/>
            <person name="Maranhao A.Q."/>
            <person name="Martins W.S."/>
            <person name="di Mauro S.M.Z."/>
            <person name="de Medeiros S.R.B."/>
            <person name="Meissner R.D.V."/>
            <person name="Menck C.F.M."/>
            <person name="Moreira M.A.M."/>
            <person name="Nascimento F.F."/>
            <person name="Nicolas M.F."/>
            <person name="Oliveira J.G."/>
            <person name="Oliveira S.C."/>
            <person name="Paixao R.F.C."/>
            <person name="Parente J.A."/>
            <person name="Pedrosa F.O."/>
            <person name="Pena S.J.D."/>
            <person name="Perreira J.O."/>
            <person name="Perreira M."/>
            <person name="Pinto L.S.R.C."/>
            <person name="Pinto L.S."/>
            <person name="Porto J.I.R."/>
            <person name="Potrich D.P."/>
            <person name="Neto C.E.R."/>
            <person name="Reis A.M.M."/>
            <person name="Rigo L.U."/>
            <person name="Rondinelli E."/>
            <person name="dos Santos E.B.P."/>
            <person name="Santos F.R."/>
            <person name="Schneider M.P.C."/>
            <person name="Seuanez H.N."/>
            <person name="Silva A.M.R."/>
            <person name="da Silva A.L.C."/>
            <person name="Silva D.W."/>
            <person name="Silva R."/>
            <person name="Simoes I.C."/>
            <person name="Simon D."/>
            <person name="Soares C.M.A."/>
            <person name="Soares R.B.A."/>
            <person name="Souza E.M."/>
            <person name="Souza K.R.L."/>
            <person name="Souza R.C."/>
            <person name="Steffens M.B.R."/>
            <person name="Steindel M."/>
            <person name="Teixeira S.R."/>
            <person name="Urmenyi T."/>
            <person name="Vettore A."/>
            <person name="Wassem R."/>
            <person name="Zaha A."/>
            <person name="Simpson A.J.G."/>
        </authorList>
    </citation>
    <scope>NUCLEOTIDE SEQUENCE [LARGE SCALE GENOMIC DNA]</scope>
    <source>
        <strain evidence="2">ATCC 12472 / DSM 30191 / JCM 1249 / NBRC 12614 / NCIMB 9131 / NCTC 9757</strain>
    </source>
</reference>
<protein>
    <submittedName>
        <fullName evidence="1">Uncharacterized protein</fullName>
    </submittedName>
</protein>
<dbReference type="STRING" id="243365.CV_0571"/>
<keyword evidence="2" id="KW-1185">Reference proteome</keyword>
<dbReference type="HOGENOM" id="CLU_2914071_0_0_4"/>
<sequence>MIYVICGWLVVVLKEINPDSLEGGFQGFSGLVSHDYFCEMSNLKLSGYLRLPRLVFLILCF</sequence>
<dbReference type="EMBL" id="AE016825">
    <property type="protein sequence ID" value="AAQ58247.1"/>
    <property type="molecule type" value="Genomic_DNA"/>
</dbReference>
<dbReference type="AlphaFoldDB" id="Q7P0J6"/>
<proteinExistence type="predicted"/>
<evidence type="ECO:0000313" key="1">
    <source>
        <dbReference type="EMBL" id="AAQ58247.1"/>
    </source>
</evidence>
<dbReference type="KEGG" id="cvi:CV_0571"/>
<name>Q7P0J6_CHRVO</name>
<accession>Q7P0J6</accession>
<organism evidence="1 2">
    <name type="scientific">Chromobacterium violaceum (strain ATCC 12472 / DSM 30191 / JCM 1249 / CCUG 213 / NBRC 12614 / NCIMB 9131 / NCTC 9757 / MK)</name>
    <dbReference type="NCBI Taxonomy" id="243365"/>
    <lineage>
        <taxon>Bacteria</taxon>
        <taxon>Pseudomonadati</taxon>
        <taxon>Pseudomonadota</taxon>
        <taxon>Betaproteobacteria</taxon>
        <taxon>Neisseriales</taxon>
        <taxon>Chromobacteriaceae</taxon>
        <taxon>Chromobacterium</taxon>
    </lineage>
</organism>